<gene>
    <name evidence="2" type="ORF">C725_1822</name>
</gene>
<evidence type="ECO:0000259" key="1">
    <source>
        <dbReference type="Pfam" id="PF04296"/>
    </source>
</evidence>
<dbReference type="Gene3D" id="3.30.1230.10">
    <property type="entry name" value="YlxR-like"/>
    <property type="match status" value="1"/>
</dbReference>
<dbReference type="Gene3D" id="3.30.1330.30">
    <property type="match status" value="1"/>
</dbReference>
<evidence type="ECO:0000313" key="2">
    <source>
        <dbReference type="EMBL" id="EMD82782.1"/>
    </source>
</evidence>
<dbReference type="PANTHER" id="PTHR34215">
    <property type="entry name" value="BLL0784 PROTEIN"/>
    <property type="match status" value="1"/>
</dbReference>
<evidence type="ECO:0000313" key="3">
    <source>
        <dbReference type="Proteomes" id="UP000011717"/>
    </source>
</evidence>
<sequence length="227" mass="23204">MRTATNDAERTCILTGAKGERAGFIRLALSPDGAILPDPGAKAPGRGAWLGVDAAALRAAQGSGKLKGALGRAFKGEAREVPGDLAGEIEAELERRTLALLGLEMKAGHLVLGFERLLSGVRSGTVRLILHAADAAGDGRRKLDGAGHGALQNGLAKPKSLVLPVDRGRLSMAVGQGNVVHAGISDPGAAARIEAAAMRWRAFCGLDGNDDAAEPRNAGPGRGDEGM</sequence>
<dbReference type="SUPFAM" id="SSF64376">
    <property type="entry name" value="YlxR-like"/>
    <property type="match status" value="1"/>
</dbReference>
<dbReference type="AlphaFoldDB" id="M2U428"/>
<name>M2U428_9SPHN</name>
<comment type="caution">
    <text evidence="2">The sequence shown here is derived from an EMBL/GenBank/DDBJ whole genome shotgun (WGS) entry which is preliminary data.</text>
</comment>
<dbReference type="Proteomes" id="UP000011717">
    <property type="component" value="Unassembled WGS sequence"/>
</dbReference>
<dbReference type="RefSeq" id="WP_008602075.1">
    <property type="nucleotide sequence ID" value="NZ_AMRV01000005.1"/>
</dbReference>
<dbReference type="InterPro" id="IPR007393">
    <property type="entry name" value="YlxR_dom"/>
</dbReference>
<organism evidence="2 3">
    <name type="scientific">Pacificimonas flava</name>
    <dbReference type="NCBI Taxonomy" id="1234595"/>
    <lineage>
        <taxon>Bacteria</taxon>
        <taxon>Pseudomonadati</taxon>
        <taxon>Pseudomonadota</taxon>
        <taxon>Alphaproteobacteria</taxon>
        <taxon>Sphingomonadales</taxon>
        <taxon>Sphingosinicellaceae</taxon>
        <taxon>Pacificimonas</taxon>
    </lineage>
</organism>
<keyword evidence="3" id="KW-1185">Reference proteome</keyword>
<dbReference type="Pfam" id="PF04296">
    <property type="entry name" value="YlxR"/>
    <property type="match status" value="1"/>
</dbReference>
<protein>
    <submittedName>
        <fullName evidence="2">Nucleic-acid-binding protein</fullName>
    </submittedName>
</protein>
<dbReference type="InterPro" id="IPR037465">
    <property type="entry name" value="YlxR"/>
</dbReference>
<dbReference type="InterPro" id="IPR035931">
    <property type="entry name" value="YlxR-like_sf"/>
</dbReference>
<accession>M2U428</accession>
<dbReference type="EMBL" id="AMRV01000005">
    <property type="protein sequence ID" value="EMD82782.1"/>
    <property type="molecule type" value="Genomic_DNA"/>
</dbReference>
<feature type="domain" description="YlxR" evidence="1">
    <location>
        <begin position="10"/>
        <end position="77"/>
    </location>
</feature>
<dbReference type="SUPFAM" id="SSF55315">
    <property type="entry name" value="L30e-like"/>
    <property type="match status" value="1"/>
</dbReference>
<reference evidence="2 3" key="1">
    <citation type="journal article" date="2013" name="Genome Announc.">
        <title>Draft Genome Sequence of Strain JLT2015T, Belonging to the Family Sphingomonadaceae of the Alphaproteobacteria.</title>
        <authorList>
            <person name="Tang K."/>
            <person name="Liu K."/>
            <person name="Li S."/>
            <person name="Jiao N."/>
        </authorList>
    </citation>
    <scope>NUCLEOTIDE SEQUENCE [LARGE SCALE GENOMIC DNA]</scope>
    <source>
        <strain evidence="2 3">JLT2015</strain>
    </source>
</reference>
<dbReference type="PATRIC" id="fig|1234595.3.peg.1825"/>
<proteinExistence type="predicted"/>
<dbReference type="InterPro" id="IPR029064">
    <property type="entry name" value="Ribosomal_eL30-like_sf"/>
</dbReference>
<dbReference type="PANTHER" id="PTHR34215:SF1">
    <property type="entry name" value="YLXR DOMAIN-CONTAINING PROTEIN"/>
    <property type="match status" value="1"/>
</dbReference>